<dbReference type="Pfam" id="PF07613">
    <property type="entry name" value="DUF1576"/>
    <property type="match status" value="2"/>
</dbReference>
<gene>
    <name evidence="2" type="ORF">SAMN04488528_103135</name>
</gene>
<sequence length="416" mass="45581">MTKSLRLYYHLIFIFLLFILFGLIIDRPHNILKGLKEIIINSDILVTDYIALTYRGAAFVNSGLTSLSCVFLLVVLKVKPNGSTLMALFLMTGFSFFGKNILNIWPLIFGVWLHAKYQREPFLNYILIAILGTALSPIVSQIAFTGIFPSQISLFLGIISGIIIGFILPPLSAHCTKLHQGYNLYNIGLSAGLIGTLLMSIFRAFGIDFPKRLLWASGNNLEFLMFLITIFLLLIIIGFFKNNKSFKNTLKITKHSGRLITDYLILYGGAAYINMGILGLFSTLLVLLIGGDLNGPTIGGIFTIVGFGAFGKHLKNIIPILIGAILCGIFSVWDITSPQVILAILFSTTLAPIAGQYGFFYGVAAGFIHVCIVMNTAYLHGGLNLYNNGLAGGLVAIILIPIINSIRKDSSKHAIY</sequence>
<feature type="transmembrane region" description="Helical" evidence="1">
    <location>
        <begin position="358"/>
        <end position="379"/>
    </location>
</feature>
<proteinExistence type="predicted"/>
<protein>
    <recommendedName>
        <fullName evidence="4">DUF1576 domain-containing protein</fullName>
    </recommendedName>
</protein>
<evidence type="ECO:0008006" key="4">
    <source>
        <dbReference type="Google" id="ProtNLM"/>
    </source>
</evidence>
<feature type="transmembrane region" description="Helical" evidence="1">
    <location>
        <begin position="154"/>
        <end position="172"/>
    </location>
</feature>
<dbReference type="Proteomes" id="UP000198619">
    <property type="component" value="Unassembled WGS sequence"/>
</dbReference>
<keyword evidence="3" id="KW-1185">Reference proteome</keyword>
<reference evidence="2 3" key="1">
    <citation type="submission" date="2016-10" db="EMBL/GenBank/DDBJ databases">
        <authorList>
            <person name="de Groot N.N."/>
        </authorList>
    </citation>
    <scope>NUCLEOTIDE SEQUENCE [LARGE SCALE GENOMIC DNA]</scope>
    <source>
        <strain evidence="2 3">DSM 12271</strain>
    </source>
</reference>
<evidence type="ECO:0000313" key="3">
    <source>
        <dbReference type="Proteomes" id="UP000198619"/>
    </source>
</evidence>
<keyword evidence="1" id="KW-0812">Transmembrane</keyword>
<feature type="transmembrane region" description="Helical" evidence="1">
    <location>
        <begin position="88"/>
        <end position="113"/>
    </location>
</feature>
<dbReference type="OrthoDB" id="9776502at2"/>
<name>A0A1I1A8U6_9CLOT</name>
<dbReference type="AlphaFoldDB" id="A0A1I1A8U6"/>
<evidence type="ECO:0000313" key="2">
    <source>
        <dbReference type="EMBL" id="SFB34361.1"/>
    </source>
</evidence>
<accession>A0A1I1A8U6</accession>
<dbReference type="STRING" id="84698.SAMN04488528_103135"/>
<feature type="transmembrane region" description="Helical" evidence="1">
    <location>
        <begin position="223"/>
        <end position="242"/>
    </location>
</feature>
<feature type="transmembrane region" description="Helical" evidence="1">
    <location>
        <begin position="6"/>
        <end position="25"/>
    </location>
</feature>
<feature type="transmembrane region" description="Helical" evidence="1">
    <location>
        <begin position="125"/>
        <end position="148"/>
    </location>
</feature>
<evidence type="ECO:0000256" key="1">
    <source>
        <dbReference type="SAM" id="Phobius"/>
    </source>
</evidence>
<keyword evidence="1" id="KW-1133">Transmembrane helix</keyword>
<dbReference type="EMBL" id="FOKI01000031">
    <property type="protein sequence ID" value="SFB34361.1"/>
    <property type="molecule type" value="Genomic_DNA"/>
</dbReference>
<feature type="transmembrane region" description="Helical" evidence="1">
    <location>
        <begin position="263"/>
        <end position="289"/>
    </location>
</feature>
<dbReference type="InterPro" id="IPR011470">
    <property type="entry name" value="DUF1576"/>
</dbReference>
<feature type="transmembrane region" description="Helical" evidence="1">
    <location>
        <begin position="317"/>
        <end position="346"/>
    </location>
</feature>
<keyword evidence="1" id="KW-0472">Membrane</keyword>
<feature type="transmembrane region" description="Helical" evidence="1">
    <location>
        <begin position="184"/>
        <end position="203"/>
    </location>
</feature>
<organism evidence="2 3">
    <name type="scientific">Clostridium frigidicarnis</name>
    <dbReference type="NCBI Taxonomy" id="84698"/>
    <lineage>
        <taxon>Bacteria</taxon>
        <taxon>Bacillati</taxon>
        <taxon>Bacillota</taxon>
        <taxon>Clostridia</taxon>
        <taxon>Eubacteriales</taxon>
        <taxon>Clostridiaceae</taxon>
        <taxon>Clostridium</taxon>
    </lineage>
</organism>
<feature type="transmembrane region" description="Helical" evidence="1">
    <location>
        <begin position="385"/>
        <end position="403"/>
    </location>
</feature>
<dbReference type="RefSeq" id="WP_090042563.1">
    <property type="nucleotide sequence ID" value="NZ_FOKI01000031.1"/>
</dbReference>